<feature type="transmembrane region" description="Helical" evidence="1">
    <location>
        <begin position="43"/>
        <end position="64"/>
    </location>
</feature>
<evidence type="ECO:0000313" key="5">
    <source>
        <dbReference type="Proteomes" id="UP000524450"/>
    </source>
</evidence>
<evidence type="ECO:0000313" key="2">
    <source>
        <dbReference type="EMBL" id="MBB4223988.1"/>
    </source>
</evidence>
<keyword evidence="1" id="KW-0812">Transmembrane</keyword>
<name>A0A3S0XH07_9BURK</name>
<organism evidence="3 4">
    <name type="scientific">Variovorax guangxiensis</name>
    <dbReference type="NCBI Taxonomy" id="1775474"/>
    <lineage>
        <taxon>Bacteria</taxon>
        <taxon>Pseudomonadati</taxon>
        <taxon>Pseudomonadota</taxon>
        <taxon>Betaproteobacteria</taxon>
        <taxon>Burkholderiales</taxon>
        <taxon>Comamonadaceae</taxon>
        <taxon>Variovorax</taxon>
    </lineage>
</organism>
<evidence type="ECO:0000256" key="1">
    <source>
        <dbReference type="SAM" id="Phobius"/>
    </source>
</evidence>
<dbReference type="EMBL" id="JACIFZ010000006">
    <property type="protein sequence ID" value="MBB4223988.1"/>
    <property type="molecule type" value="Genomic_DNA"/>
</dbReference>
<gene>
    <name evidence="3" type="ORF">EJP67_19110</name>
    <name evidence="2" type="ORF">GGD71_004779</name>
</gene>
<keyword evidence="1" id="KW-1133">Transmembrane helix</keyword>
<dbReference type="RefSeq" id="WP_126023291.1">
    <property type="nucleotide sequence ID" value="NZ_JACIFZ010000006.1"/>
</dbReference>
<evidence type="ECO:0000313" key="3">
    <source>
        <dbReference type="EMBL" id="RUR69167.1"/>
    </source>
</evidence>
<dbReference type="AlphaFoldDB" id="A0A3S0XH07"/>
<proteinExistence type="predicted"/>
<reference evidence="3 4" key="1">
    <citation type="submission" date="2018-12" db="EMBL/GenBank/DDBJ databases">
        <title>The genome sequences of Variovorax guangxiensis DSM 27352.</title>
        <authorList>
            <person name="Gao J."/>
            <person name="Sun J."/>
        </authorList>
    </citation>
    <scope>NUCLEOTIDE SEQUENCE [LARGE SCALE GENOMIC DNA]</scope>
    <source>
        <strain evidence="3 4">DSM 27352</strain>
    </source>
</reference>
<keyword evidence="1" id="KW-0472">Membrane</keyword>
<accession>A0A3S0XH07</accession>
<dbReference type="Proteomes" id="UP000281118">
    <property type="component" value="Unassembled WGS sequence"/>
</dbReference>
<evidence type="ECO:0000313" key="4">
    <source>
        <dbReference type="Proteomes" id="UP000281118"/>
    </source>
</evidence>
<protein>
    <submittedName>
        <fullName evidence="2">Putative membrane protein</fullName>
    </submittedName>
</protein>
<comment type="caution">
    <text evidence="3">The sequence shown here is derived from an EMBL/GenBank/DDBJ whole genome shotgun (WGS) entry which is preliminary data.</text>
</comment>
<reference evidence="2 5" key="2">
    <citation type="submission" date="2020-08" db="EMBL/GenBank/DDBJ databases">
        <title>Genomic Encyclopedia of Type Strains, Phase IV (KMG-V): Genome sequencing to study the core and pangenomes of soil and plant-associated prokaryotes.</title>
        <authorList>
            <person name="Whitman W."/>
        </authorList>
    </citation>
    <scope>NUCLEOTIDE SEQUENCE [LARGE SCALE GENOMIC DNA]</scope>
    <source>
        <strain evidence="2 5">34/80</strain>
    </source>
</reference>
<sequence>MRTRISPRRALRIGARFAILLLLLAIALSLGFQAGAGYEWAQQTVFVLGVAALLTAVAVVWLVMRSVTRSTHDAAKVSDRLDRLLEHVNTKISEKNLSP</sequence>
<dbReference type="Proteomes" id="UP000524450">
    <property type="component" value="Unassembled WGS sequence"/>
</dbReference>
<dbReference type="EMBL" id="RXFT01000008">
    <property type="protein sequence ID" value="RUR69167.1"/>
    <property type="molecule type" value="Genomic_DNA"/>
</dbReference>
<dbReference type="OrthoDB" id="8859462at2"/>